<keyword evidence="3" id="KW-1133">Transmembrane helix</keyword>
<keyword evidence="3" id="KW-0812">Transmembrane</keyword>
<gene>
    <name evidence="4" type="ORF">LEP1GSC050_1245</name>
</gene>
<protein>
    <recommendedName>
        <fullName evidence="2">Type II secretion system protein J</fullName>
    </recommendedName>
</protein>
<evidence type="ECO:0000313" key="4">
    <source>
        <dbReference type="EMBL" id="EQA43363.1"/>
    </source>
</evidence>
<reference evidence="4" key="1">
    <citation type="submission" date="2013-05" db="EMBL/GenBank/DDBJ databases">
        <authorList>
            <person name="Harkins D.M."/>
            <person name="Durkin A.S."/>
            <person name="Brinkac L.M."/>
            <person name="Haft D.H."/>
            <person name="Selengut J.D."/>
            <person name="Sanka R."/>
            <person name="DePew J."/>
            <person name="Purushe J."/>
            <person name="Hartskeerl R.A."/>
            <person name="Ahmed A."/>
            <person name="van der Linden H."/>
            <person name="Goris M.G.A."/>
            <person name="Vinetz J.M."/>
            <person name="Sutton G.G."/>
            <person name="Nierman W.C."/>
            <person name="Fouts D.E."/>
        </authorList>
    </citation>
    <scope>NUCLEOTIDE SEQUENCE [LARGE SCALE GENOMIC DNA]</scope>
    <source>
        <strain evidence="4">5399</strain>
    </source>
</reference>
<name>T0GD69_9LEPT</name>
<feature type="transmembrane region" description="Helical" evidence="3">
    <location>
        <begin position="26"/>
        <end position="47"/>
    </location>
</feature>
<dbReference type="AlphaFoldDB" id="T0GD69"/>
<comment type="caution">
    <text evidence="4">The sequence shown here is derived from an EMBL/GenBank/DDBJ whole genome shotgun (WGS) entry which is preliminary data.</text>
</comment>
<keyword evidence="5" id="KW-1185">Reference proteome</keyword>
<dbReference type="SUPFAM" id="SSF54523">
    <property type="entry name" value="Pili subunits"/>
    <property type="match status" value="1"/>
</dbReference>
<dbReference type="InterPro" id="IPR045584">
    <property type="entry name" value="Pilin-like"/>
</dbReference>
<dbReference type="Pfam" id="PF11612">
    <property type="entry name" value="T2SSJ"/>
    <property type="match status" value="1"/>
</dbReference>
<dbReference type="GO" id="GO:0015628">
    <property type="term" value="P:protein secretion by the type II secretion system"/>
    <property type="evidence" value="ECO:0007669"/>
    <property type="project" value="InterPro"/>
</dbReference>
<dbReference type="EMBL" id="AHMO02000011">
    <property type="protein sequence ID" value="EQA43363.1"/>
    <property type="molecule type" value="Genomic_DNA"/>
</dbReference>
<dbReference type="Proteomes" id="UP000015454">
    <property type="component" value="Unassembled WGS sequence"/>
</dbReference>
<dbReference type="InterPro" id="IPR012902">
    <property type="entry name" value="N_methyl_site"/>
</dbReference>
<accession>T0GD69</accession>
<evidence type="ECO:0000256" key="2">
    <source>
        <dbReference type="ARBA" id="ARBA00021539"/>
    </source>
</evidence>
<dbReference type="OrthoDB" id="339033at2"/>
<keyword evidence="3" id="KW-0472">Membrane</keyword>
<sequence>MVRTRNLGGQRFFFATKGRFRRGFTLLELSIVAMLLGGLLVMIFGTYTSLLRVSRDNSSAEGADKQQAMLALENIRSTLAMTFFFATEKRLVFVSRRGRKSEDGNKHPRESSNDYFIVFAAAHPNSEETGLPEVREVEYFLKKDEDAPGYLLIRREDQIVDKFPFAGGQEYTLLNGVKSLAFKFSRTGSKWEEEWDSREAKNIPRLIRIELIAKIGTEERRFETLAFPGILYK</sequence>
<comment type="similarity">
    <text evidence="1">Belongs to the GSP J family.</text>
</comment>
<evidence type="ECO:0000256" key="3">
    <source>
        <dbReference type="SAM" id="Phobius"/>
    </source>
</evidence>
<dbReference type="STRING" id="1049789.LEP1GSC050_1245"/>
<dbReference type="GO" id="GO:0015627">
    <property type="term" value="C:type II protein secretion system complex"/>
    <property type="evidence" value="ECO:0007669"/>
    <property type="project" value="InterPro"/>
</dbReference>
<dbReference type="InterPro" id="IPR010055">
    <property type="entry name" value="T2SS_protein-GspJ"/>
</dbReference>
<proteinExistence type="inferred from homology"/>
<organism evidence="4 5">
    <name type="scientific">Leptospira broomii serovar Hurstbridge str. 5399</name>
    <dbReference type="NCBI Taxonomy" id="1049789"/>
    <lineage>
        <taxon>Bacteria</taxon>
        <taxon>Pseudomonadati</taxon>
        <taxon>Spirochaetota</taxon>
        <taxon>Spirochaetia</taxon>
        <taxon>Leptospirales</taxon>
        <taxon>Leptospiraceae</taxon>
        <taxon>Leptospira</taxon>
    </lineage>
</organism>
<evidence type="ECO:0000313" key="5">
    <source>
        <dbReference type="Proteomes" id="UP000015454"/>
    </source>
</evidence>
<dbReference type="PROSITE" id="PS00409">
    <property type="entry name" value="PROKAR_NTER_METHYL"/>
    <property type="match status" value="1"/>
</dbReference>
<evidence type="ECO:0000256" key="1">
    <source>
        <dbReference type="ARBA" id="ARBA00011084"/>
    </source>
</evidence>
<dbReference type="RefSeq" id="WP_010569682.1">
    <property type="nucleotide sequence ID" value="NZ_AHMO02000011.1"/>
</dbReference>
<dbReference type="NCBIfam" id="TIGR02532">
    <property type="entry name" value="IV_pilin_GFxxxE"/>
    <property type="match status" value="1"/>
</dbReference>